<evidence type="ECO:0000313" key="7">
    <source>
        <dbReference type="Proteomes" id="UP000005951"/>
    </source>
</evidence>
<dbReference type="Gene3D" id="3.40.605.10">
    <property type="entry name" value="Aldehyde Dehydrogenase, Chain A, domain 1"/>
    <property type="match status" value="1"/>
</dbReference>
<dbReference type="Proteomes" id="UP000005951">
    <property type="component" value="Unassembled WGS sequence"/>
</dbReference>
<evidence type="ECO:0000256" key="3">
    <source>
        <dbReference type="PROSITE-ProRule" id="PRU10007"/>
    </source>
</evidence>
<gene>
    <name evidence="6" type="ORF">WSS_A42700</name>
</gene>
<dbReference type="SUPFAM" id="SSF53720">
    <property type="entry name" value="ALDH-like"/>
    <property type="match status" value="1"/>
</dbReference>
<comment type="similarity">
    <text evidence="1 4">Belongs to the aldehyde dehydrogenase family.</text>
</comment>
<dbReference type="EMBL" id="AJYC02000271">
    <property type="protein sequence ID" value="EKT76450.1"/>
    <property type="molecule type" value="Genomic_DNA"/>
</dbReference>
<dbReference type="InterPro" id="IPR016163">
    <property type="entry name" value="Ald_DH_C"/>
</dbReference>
<dbReference type="GO" id="GO:0016620">
    <property type="term" value="F:oxidoreductase activity, acting on the aldehyde or oxo group of donors, NAD or NADP as acceptor"/>
    <property type="evidence" value="ECO:0007669"/>
    <property type="project" value="InterPro"/>
</dbReference>
<comment type="caution">
    <text evidence="6">The sequence shown here is derived from an EMBL/GenBank/DDBJ whole genome shotgun (WGS) entry which is preliminary data.</text>
</comment>
<dbReference type="AlphaFoldDB" id="K8XH68"/>
<feature type="domain" description="Aldehyde dehydrogenase" evidence="5">
    <location>
        <begin position="2"/>
        <end position="358"/>
    </location>
</feature>
<dbReference type="InterPro" id="IPR029510">
    <property type="entry name" value="Ald_DH_CS_GLU"/>
</dbReference>
<evidence type="ECO:0000256" key="2">
    <source>
        <dbReference type="ARBA" id="ARBA00023002"/>
    </source>
</evidence>
<dbReference type="InterPro" id="IPR015590">
    <property type="entry name" value="Aldehyde_DH_dom"/>
</dbReference>
<reference evidence="6 7" key="1">
    <citation type="journal article" date="2013" name="Genome Announc.">
        <title>Draft Genome Sequence of Rhodococcus opacus Strain M213 Shows a Diverse Catabolic Potential.</title>
        <authorList>
            <person name="Pathak A."/>
            <person name="Green S.J."/>
            <person name="Ogram A."/>
            <person name="Chauhan A."/>
        </authorList>
    </citation>
    <scope>NUCLEOTIDE SEQUENCE [LARGE SCALE GENOMIC DNA]</scope>
    <source>
        <strain evidence="6 7">M213</strain>
    </source>
</reference>
<organism evidence="6 7">
    <name type="scientific">Rhodococcus opacus M213</name>
    <dbReference type="NCBI Taxonomy" id="1129896"/>
    <lineage>
        <taxon>Bacteria</taxon>
        <taxon>Bacillati</taxon>
        <taxon>Actinomycetota</taxon>
        <taxon>Actinomycetes</taxon>
        <taxon>Mycobacteriales</taxon>
        <taxon>Nocardiaceae</taxon>
        <taxon>Rhodococcus</taxon>
    </lineage>
</organism>
<proteinExistence type="inferred from homology"/>
<evidence type="ECO:0000256" key="4">
    <source>
        <dbReference type="RuleBase" id="RU003345"/>
    </source>
</evidence>
<dbReference type="InterPro" id="IPR016161">
    <property type="entry name" value="Ald_DH/histidinol_DH"/>
</dbReference>
<evidence type="ECO:0000256" key="1">
    <source>
        <dbReference type="ARBA" id="ARBA00009986"/>
    </source>
</evidence>
<evidence type="ECO:0000313" key="6">
    <source>
        <dbReference type="EMBL" id="EKT76450.1"/>
    </source>
</evidence>
<evidence type="ECO:0000259" key="5">
    <source>
        <dbReference type="Pfam" id="PF00171"/>
    </source>
</evidence>
<dbReference type="InterPro" id="IPR016162">
    <property type="entry name" value="Ald_DH_N"/>
</dbReference>
<protein>
    <submittedName>
        <fullName evidence="6">Aldehyde dehydrogenase</fullName>
    </submittedName>
</protein>
<sequence>MGETYPGSSVDTFLMTVEEPAGVVCVITPWNFPLAIPAFKLSPALAFGNTVVWKPAEAASGSAVLLTEILMEAGVPPGVLNMITGNGRALSPALTGDPRLSALTFTGSNSVGLRLRQAVADRNVKVQLELGGKNPAIVLSDADVDDAATQISRGAMLSTGQRCTATSRVYVQRDVAQRFCRRLVEEVERLTVGDPYQETTDIGPLASVEQCDTVGGYLKLAHDEGATLLTGRARYEDRDGDGSCLVTPTVLTGVSSDSRLMREEIFGPVVVVTAVDDYEDALTAANDSVFGLSAAIFTSHIGTAMDFIRRSRSGLVHINRETAGIEPHVPFGGLKASSSMSRELGKSARQFFTNSKTVYLRSPAE</sequence>
<keyword evidence="2 4" id="KW-0560">Oxidoreductase</keyword>
<name>K8XH68_RHOOP</name>
<feature type="active site" evidence="3">
    <location>
        <position position="129"/>
    </location>
</feature>
<dbReference type="PROSITE" id="PS00687">
    <property type="entry name" value="ALDEHYDE_DEHYDR_GLU"/>
    <property type="match status" value="1"/>
</dbReference>
<dbReference type="PANTHER" id="PTHR11699">
    <property type="entry name" value="ALDEHYDE DEHYDROGENASE-RELATED"/>
    <property type="match status" value="1"/>
</dbReference>
<dbReference type="Gene3D" id="3.40.309.10">
    <property type="entry name" value="Aldehyde Dehydrogenase, Chain A, domain 2"/>
    <property type="match status" value="1"/>
</dbReference>
<dbReference type="FunFam" id="3.40.309.10:FF:000009">
    <property type="entry name" value="Aldehyde dehydrogenase A"/>
    <property type="match status" value="1"/>
</dbReference>
<accession>K8XH68</accession>
<dbReference type="Pfam" id="PF00171">
    <property type="entry name" value="Aldedh"/>
    <property type="match status" value="1"/>
</dbReference>